<proteinExistence type="inferred from homology"/>
<evidence type="ECO:0000256" key="6">
    <source>
        <dbReference type="ARBA" id="ARBA00022640"/>
    </source>
</evidence>
<evidence type="ECO:0000313" key="9">
    <source>
        <dbReference type="EMBL" id="CAD8719256.1"/>
    </source>
</evidence>
<evidence type="ECO:0000256" key="7">
    <source>
        <dbReference type="PIRSR" id="PIRSR601344-1"/>
    </source>
</evidence>
<dbReference type="Pfam" id="PF00504">
    <property type="entry name" value="Chloroa_b-bind"/>
    <property type="match status" value="1"/>
</dbReference>
<evidence type="ECO:0000256" key="2">
    <source>
        <dbReference type="ARBA" id="ARBA00004229"/>
    </source>
</evidence>
<dbReference type="GO" id="GO:0016020">
    <property type="term" value="C:membrane"/>
    <property type="evidence" value="ECO:0007669"/>
    <property type="project" value="InterPro"/>
</dbReference>
<dbReference type="AlphaFoldDB" id="A0A7S0SYW3"/>
<feature type="binding site" evidence="7">
    <location>
        <position position="167"/>
    </location>
    <ligand>
        <name>chlorophyll a</name>
        <dbReference type="ChEBI" id="CHEBI:58416"/>
        <label>1</label>
    </ligand>
</feature>
<sequence>MFKFIVLLAFLYNVVAFAPINRLSSSRLSMSFEAAEGAQKPLGFWDPLGLLKEADETRFNNLRFVELKHGRISMLAIIGHLVQQNYRFPGFIDLEGHKFADLPNGFAGLAAVPALGLAQLILSIGWWDLKGWKQVEGSTPGDFGIPYLAKYKTEEQKREIRAKELNNGRAAQMGILALLIHEQINGRPYVINDLLGLPYDWN</sequence>
<reference evidence="9" key="1">
    <citation type="submission" date="2021-01" db="EMBL/GenBank/DDBJ databases">
        <authorList>
            <person name="Corre E."/>
            <person name="Pelletier E."/>
            <person name="Niang G."/>
            <person name="Scheremetjew M."/>
            <person name="Finn R."/>
            <person name="Kale V."/>
            <person name="Holt S."/>
            <person name="Cochrane G."/>
            <person name="Meng A."/>
            <person name="Brown T."/>
            <person name="Cohen L."/>
        </authorList>
    </citation>
    <scope>NUCLEOTIDE SEQUENCE</scope>
    <source>
        <strain evidence="9">UTEXLB2642</strain>
    </source>
</reference>
<organism evidence="9">
    <name type="scientific">Chromulina nebulosa</name>
    <dbReference type="NCBI Taxonomy" id="96789"/>
    <lineage>
        <taxon>Eukaryota</taxon>
        <taxon>Sar</taxon>
        <taxon>Stramenopiles</taxon>
        <taxon>Ochrophyta</taxon>
        <taxon>Chrysophyceae</taxon>
        <taxon>Chromulinales</taxon>
        <taxon>Chromulinaceae</taxon>
        <taxon>Chromulina</taxon>
    </lineage>
</organism>
<feature type="binding site" description="axial binding residue" evidence="7">
    <location>
        <position position="71"/>
    </location>
    <ligand>
        <name>chlorophyll b</name>
        <dbReference type="ChEBI" id="CHEBI:61721"/>
        <label>1</label>
    </ligand>
    <ligandPart>
        <name>Mg</name>
        <dbReference type="ChEBI" id="CHEBI:25107"/>
    </ligandPart>
</feature>
<keyword evidence="5" id="KW-0602">Photosynthesis</keyword>
<feature type="binding site" evidence="7">
    <location>
        <position position="164"/>
    </location>
    <ligand>
        <name>chlorophyll a</name>
        <dbReference type="ChEBI" id="CHEBI:58416"/>
        <label>1</label>
    </ligand>
</feature>
<keyword evidence="6" id="KW-0934">Plastid</keyword>
<dbReference type="PANTHER" id="PTHR21649">
    <property type="entry name" value="CHLOROPHYLL A/B BINDING PROTEIN"/>
    <property type="match status" value="1"/>
</dbReference>
<dbReference type="EMBL" id="HBFD01004928">
    <property type="protein sequence ID" value="CAD8719256.1"/>
    <property type="molecule type" value="Transcribed_RNA"/>
</dbReference>
<keyword evidence="7" id="KW-0148">Chlorophyll</keyword>
<gene>
    <name evidence="9" type="ORF">CNEB1095_LOCUS3227</name>
</gene>
<evidence type="ECO:0000256" key="3">
    <source>
        <dbReference type="ARBA" id="ARBA00005933"/>
    </source>
</evidence>
<comment type="function">
    <text evidence="1">The light-harvesting complex (LHC) functions as a light receptor, it captures and delivers excitation energy to photosystems with which it is closely associated. Energy is transferred from the carotenoid and chlorophyll C (or B) to chlorophyll A and the photosynthetic reaction centers where it is used to synthesize ATP and reducing power.</text>
</comment>
<dbReference type="GO" id="GO:0009507">
    <property type="term" value="C:chloroplast"/>
    <property type="evidence" value="ECO:0007669"/>
    <property type="project" value="UniProtKB-SubCell"/>
</dbReference>
<evidence type="ECO:0000256" key="1">
    <source>
        <dbReference type="ARBA" id="ARBA00004022"/>
    </source>
</evidence>
<protein>
    <submittedName>
        <fullName evidence="9">Uncharacterized protein</fullName>
    </submittedName>
</protein>
<keyword evidence="8" id="KW-0732">Signal</keyword>
<dbReference type="SUPFAM" id="SSF103511">
    <property type="entry name" value="Chlorophyll a-b binding protein"/>
    <property type="match status" value="1"/>
</dbReference>
<comment type="similarity">
    <text evidence="3">Belongs to the fucoxanthin chlorophyll protein family.</text>
</comment>
<dbReference type="GO" id="GO:0016168">
    <property type="term" value="F:chlorophyll binding"/>
    <property type="evidence" value="ECO:0007669"/>
    <property type="project" value="UniProtKB-KW"/>
</dbReference>
<name>A0A7S0SYW3_9STRA</name>
<keyword evidence="4" id="KW-0150">Chloroplast</keyword>
<accession>A0A7S0SYW3</accession>
<evidence type="ECO:0000256" key="5">
    <source>
        <dbReference type="ARBA" id="ARBA00022531"/>
    </source>
</evidence>
<feature type="binding site" evidence="7">
    <location>
        <position position="45"/>
    </location>
    <ligand>
        <name>chlorophyll a</name>
        <dbReference type="ChEBI" id="CHEBI:58416"/>
        <label>1</label>
    </ligand>
</feature>
<feature type="binding site" evidence="7">
    <location>
        <position position="66"/>
    </location>
    <ligand>
        <name>chlorophyll a</name>
        <dbReference type="ChEBI" id="CHEBI:58416"/>
        <label>1</label>
    </ligand>
</feature>
<evidence type="ECO:0000256" key="8">
    <source>
        <dbReference type="SAM" id="SignalP"/>
    </source>
</evidence>
<evidence type="ECO:0000256" key="4">
    <source>
        <dbReference type="ARBA" id="ARBA00022528"/>
    </source>
</evidence>
<feature type="binding site" evidence="7">
    <location>
        <position position="169"/>
    </location>
    <ligand>
        <name>chlorophyll a</name>
        <dbReference type="ChEBI" id="CHEBI:58416"/>
        <label>1</label>
    </ligand>
</feature>
<feature type="signal peptide" evidence="8">
    <location>
        <begin position="1"/>
        <end position="16"/>
    </location>
</feature>
<feature type="binding site" evidence="7">
    <location>
        <position position="69"/>
    </location>
    <ligand>
        <name>chlorophyll a</name>
        <dbReference type="ChEBI" id="CHEBI:58416"/>
        <label>1</label>
    </ligand>
</feature>
<comment type="subcellular location">
    <subcellularLocation>
        <location evidence="2">Plastid</location>
        <location evidence="2">Chloroplast</location>
    </subcellularLocation>
</comment>
<dbReference type="InterPro" id="IPR022796">
    <property type="entry name" value="Chloroa_b-bind"/>
</dbReference>
<feature type="chain" id="PRO_5031158885" evidence="8">
    <location>
        <begin position="17"/>
        <end position="202"/>
    </location>
</feature>
<feature type="binding site" evidence="7">
    <location>
        <position position="163"/>
    </location>
    <ligand>
        <name>chlorophyll a</name>
        <dbReference type="ChEBI" id="CHEBI:58416"/>
        <label>1</label>
    </ligand>
</feature>
<dbReference type="GO" id="GO:0009765">
    <property type="term" value="P:photosynthesis, light harvesting"/>
    <property type="evidence" value="ECO:0007669"/>
    <property type="project" value="InterPro"/>
</dbReference>
<keyword evidence="7" id="KW-0157">Chromophore</keyword>
<dbReference type="Gene3D" id="1.10.3460.10">
    <property type="entry name" value="Chlorophyll a/b binding protein domain"/>
    <property type="match status" value="1"/>
</dbReference>
<dbReference type="InterPro" id="IPR001344">
    <property type="entry name" value="Chloro_AB-bd_pln"/>
</dbReference>